<protein>
    <submittedName>
        <fullName evidence="2">Uncharacterized protein</fullName>
    </submittedName>
</protein>
<sequence>MIRTVCFEYEIRGMLLTYLSVLDHYSGSVRCSDNGLQDGPVPVVRRPGKLPGGHPLFGSPLPCESVRVPVRSPCSRSRGQSNSIDSFISEHSNAPSPRSMRGVAMQSNEVGVDEPVSSSACDLQKTQIIPGPDACDSMSVERFVKAASFVEEDVPVPVCSAPSAGG</sequence>
<comment type="caution">
    <text evidence="2">The sequence shown here is derived from an EMBL/GenBank/DDBJ whole genome shotgun (WGS) entry which is preliminary data.</text>
</comment>
<evidence type="ECO:0000313" key="3">
    <source>
        <dbReference type="Proteomes" id="UP000054843"/>
    </source>
</evidence>
<dbReference type="Proteomes" id="UP000054843">
    <property type="component" value="Unassembled WGS sequence"/>
</dbReference>
<accession>A0A0V1LZF8</accession>
<organism evidence="2 3">
    <name type="scientific">Trichinella papuae</name>
    <dbReference type="NCBI Taxonomy" id="268474"/>
    <lineage>
        <taxon>Eukaryota</taxon>
        <taxon>Metazoa</taxon>
        <taxon>Ecdysozoa</taxon>
        <taxon>Nematoda</taxon>
        <taxon>Enoplea</taxon>
        <taxon>Dorylaimia</taxon>
        <taxon>Trichinellida</taxon>
        <taxon>Trichinellidae</taxon>
        <taxon>Trichinella</taxon>
    </lineage>
</organism>
<feature type="region of interest" description="Disordered" evidence="1">
    <location>
        <begin position="72"/>
        <end position="100"/>
    </location>
</feature>
<dbReference type="EMBL" id="JYDO01000809">
    <property type="protein sequence ID" value="KRZ64748.1"/>
    <property type="molecule type" value="Genomic_DNA"/>
</dbReference>
<name>A0A0V1LZF8_9BILA</name>
<evidence type="ECO:0000313" key="2">
    <source>
        <dbReference type="EMBL" id="KRZ64748.1"/>
    </source>
</evidence>
<gene>
    <name evidence="2" type="ORF">T10_11676</name>
</gene>
<evidence type="ECO:0000256" key="1">
    <source>
        <dbReference type="SAM" id="MobiDB-lite"/>
    </source>
</evidence>
<reference evidence="2 3" key="1">
    <citation type="submission" date="2015-01" db="EMBL/GenBank/DDBJ databases">
        <title>Evolution of Trichinella species and genotypes.</title>
        <authorList>
            <person name="Korhonen P.K."/>
            <person name="Edoardo P."/>
            <person name="Giuseppe L.R."/>
            <person name="Gasser R.B."/>
        </authorList>
    </citation>
    <scope>NUCLEOTIDE SEQUENCE [LARGE SCALE GENOMIC DNA]</scope>
    <source>
        <strain evidence="2">ISS1980</strain>
    </source>
</reference>
<feature type="compositionally biased region" description="Polar residues" evidence="1">
    <location>
        <begin position="79"/>
        <end position="96"/>
    </location>
</feature>
<proteinExistence type="predicted"/>
<dbReference type="AlphaFoldDB" id="A0A0V1LZF8"/>
<feature type="non-terminal residue" evidence="2">
    <location>
        <position position="166"/>
    </location>
</feature>
<keyword evidence="3" id="KW-1185">Reference proteome</keyword>